<dbReference type="AlphaFoldDB" id="A0AAV7P2F4"/>
<gene>
    <name evidence="11" type="ORF">NDU88_000997</name>
</gene>
<evidence type="ECO:0000256" key="6">
    <source>
        <dbReference type="PROSITE-ProRule" id="PRU00206"/>
    </source>
</evidence>
<feature type="repeat" description="TNFR-Cys" evidence="6">
    <location>
        <begin position="141"/>
        <end position="180"/>
    </location>
</feature>
<evidence type="ECO:0000256" key="1">
    <source>
        <dbReference type="ARBA" id="ARBA00022703"/>
    </source>
</evidence>
<feature type="domain" description="TNFR-Cys" evidence="10">
    <location>
        <begin position="141"/>
        <end position="180"/>
    </location>
</feature>
<dbReference type="InterPro" id="IPR052493">
    <property type="entry name" value="TNFRSF1A"/>
</dbReference>
<evidence type="ECO:0000256" key="2">
    <source>
        <dbReference type="ARBA" id="ARBA00022729"/>
    </source>
</evidence>
<dbReference type="Pfam" id="PF00531">
    <property type="entry name" value="Death"/>
    <property type="match status" value="1"/>
</dbReference>
<keyword evidence="7" id="KW-0472">Membrane</keyword>
<feature type="chain" id="PRO_5043675598" description="Tumor necrosis factor receptor superfamily member 1A" evidence="8">
    <location>
        <begin position="20"/>
        <end position="416"/>
    </location>
</feature>
<feature type="disulfide bond" evidence="6">
    <location>
        <begin position="99"/>
        <end position="114"/>
    </location>
</feature>
<feature type="disulfide bond" evidence="6">
    <location>
        <begin position="142"/>
        <end position="157"/>
    </location>
</feature>
<dbReference type="EMBL" id="JANPWB010000011">
    <property type="protein sequence ID" value="KAJ1122511.1"/>
    <property type="molecule type" value="Genomic_DNA"/>
</dbReference>
<dbReference type="InterPro" id="IPR000488">
    <property type="entry name" value="Death_dom"/>
</dbReference>
<dbReference type="SMART" id="SM00208">
    <property type="entry name" value="TNFR"/>
    <property type="match status" value="3"/>
</dbReference>
<dbReference type="PROSITE" id="PS50050">
    <property type="entry name" value="TNFR_NGFR_2"/>
    <property type="match status" value="2"/>
</dbReference>
<keyword evidence="7" id="KW-0812">Transmembrane</keyword>
<evidence type="ECO:0000256" key="5">
    <source>
        <dbReference type="ARBA" id="ARBA00023180"/>
    </source>
</evidence>
<dbReference type="PANTHER" id="PTHR46861:SF1">
    <property type="entry name" value="TUMOR NECROSIS FACTOR RECEPTOR SUPERFAMILY MEMBER 1A"/>
    <property type="match status" value="1"/>
</dbReference>
<sequence length="416" mass="45841">MGGCPGALALPVMLILGLAHLPDAKVTVPDIVGALMIHGAPIGDSNVSTDTWRVRRDVTCQGDEYKHPSGAFCCKMCMKGFRKVADCKGEGQVTSCRRCEEGSYTEVENYVSKCMLCETCRKGLGQIEKSPCTISSKTVCGCPDGMFQVQVGSDFQCQQCKECTHGRTLKSCEGFHDTICHCNRGFFHDIEMTCRPCNECLSDDCRGPCPIVLPVEKPVPERTPPLLIALTGVLGGCLVLLGVWIVWKFYFRSSPTLYNPVSPQSTHTSATSQMEPGLTKSTYLPGQPVQCSDPEVVLPVSAPCTPPMVPQLPDCVSDAGRTQLPEDPRVLYAVVDNVPPFRWKEFVRRLGLSDYDIQLIEIQNRNYREGQYEMLKKWRCRMGVAGSTVEVISRVLREMDLSGCSEAIQESLHPQA</sequence>
<dbReference type="SMART" id="SM00005">
    <property type="entry name" value="DEATH"/>
    <property type="match status" value="1"/>
</dbReference>
<keyword evidence="2 8" id="KW-0732">Signal</keyword>
<evidence type="ECO:0000256" key="7">
    <source>
        <dbReference type="SAM" id="Phobius"/>
    </source>
</evidence>
<evidence type="ECO:0000256" key="4">
    <source>
        <dbReference type="ARBA" id="ARBA00023157"/>
    </source>
</evidence>
<evidence type="ECO:0000313" key="11">
    <source>
        <dbReference type="EMBL" id="KAJ1122511.1"/>
    </source>
</evidence>
<comment type="caution">
    <text evidence="6">Lacks conserved residue(s) required for the propagation of feature annotation.</text>
</comment>
<dbReference type="PROSITE" id="PS00652">
    <property type="entry name" value="TNFR_NGFR_1"/>
    <property type="match status" value="1"/>
</dbReference>
<dbReference type="GO" id="GO:0005031">
    <property type="term" value="F:tumor necrosis factor receptor activity"/>
    <property type="evidence" value="ECO:0007669"/>
    <property type="project" value="TreeGrafter"/>
</dbReference>
<organism evidence="11 12">
    <name type="scientific">Pleurodeles waltl</name>
    <name type="common">Iberian ribbed newt</name>
    <dbReference type="NCBI Taxonomy" id="8319"/>
    <lineage>
        <taxon>Eukaryota</taxon>
        <taxon>Metazoa</taxon>
        <taxon>Chordata</taxon>
        <taxon>Craniata</taxon>
        <taxon>Vertebrata</taxon>
        <taxon>Euteleostomi</taxon>
        <taxon>Amphibia</taxon>
        <taxon>Batrachia</taxon>
        <taxon>Caudata</taxon>
        <taxon>Salamandroidea</taxon>
        <taxon>Salamandridae</taxon>
        <taxon>Pleurodelinae</taxon>
        <taxon>Pleurodeles</taxon>
    </lineage>
</organism>
<dbReference type="InterPro" id="IPR033994">
    <property type="entry name" value="TNFRSF1A_death"/>
</dbReference>
<feature type="repeat" description="TNFR-Cys" evidence="6">
    <location>
        <begin position="98"/>
        <end position="140"/>
    </location>
</feature>
<dbReference type="SUPFAM" id="SSF57586">
    <property type="entry name" value="TNF receptor-like"/>
    <property type="match status" value="3"/>
</dbReference>
<keyword evidence="4 6" id="KW-1015">Disulfide bond</keyword>
<dbReference type="PANTHER" id="PTHR46861">
    <property type="entry name" value="TUMOR NECROSIS FACTOR RECEPTOR SUPERFAMILY MEMBER 1A"/>
    <property type="match status" value="1"/>
</dbReference>
<dbReference type="Proteomes" id="UP001066276">
    <property type="component" value="Chromosome 7"/>
</dbReference>
<feature type="signal peptide" evidence="8">
    <location>
        <begin position="1"/>
        <end position="19"/>
    </location>
</feature>
<accession>A0AAV7P2F4</accession>
<dbReference type="GO" id="GO:0043235">
    <property type="term" value="C:receptor complex"/>
    <property type="evidence" value="ECO:0007669"/>
    <property type="project" value="TreeGrafter"/>
</dbReference>
<evidence type="ECO:0008006" key="13">
    <source>
        <dbReference type="Google" id="ProtNLM"/>
    </source>
</evidence>
<name>A0AAV7P2F4_PLEWA</name>
<dbReference type="GO" id="GO:0045121">
    <property type="term" value="C:membrane raft"/>
    <property type="evidence" value="ECO:0007669"/>
    <property type="project" value="TreeGrafter"/>
</dbReference>
<dbReference type="Pfam" id="PF00020">
    <property type="entry name" value="TNFR_c6"/>
    <property type="match status" value="1"/>
</dbReference>
<proteinExistence type="predicted"/>
<feature type="domain" description="Death" evidence="9">
    <location>
        <begin position="328"/>
        <end position="412"/>
    </location>
</feature>
<evidence type="ECO:0000256" key="3">
    <source>
        <dbReference type="ARBA" id="ARBA00022737"/>
    </source>
</evidence>
<dbReference type="Gene3D" id="2.10.50.10">
    <property type="entry name" value="Tumor Necrosis Factor Receptor, subunit A, domain 2"/>
    <property type="match status" value="3"/>
</dbReference>
<dbReference type="Gene3D" id="1.10.533.10">
    <property type="entry name" value="Death Domain, Fas"/>
    <property type="match status" value="1"/>
</dbReference>
<reference evidence="11" key="1">
    <citation type="journal article" date="2022" name="bioRxiv">
        <title>Sequencing and chromosome-scale assembly of the giantPleurodeles waltlgenome.</title>
        <authorList>
            <person name="Brown T."/>
            <person name="Elewa A."/>
            <person name="Iarovenko S."/>
            <person name="Subramanian E."/>
            <person name="Araus A.J."/>
            <person name="Petzold A."/>
            <person name="Susuki M."/>
            <person name="Suzuki K.-i.T."/>
            <person name="Hayashi T."/>
            <person name="Toyoda A."/>
            <person name="Oliveira C."/>
            <person name="Osipova E."/>
            <person name="Leigh N.D."/>
            <person name="Simon A."/>
            <person name="Yun M.H."/>
        </authorList>
    </citation>
    <scope>NUCLEOTIDE SEQUENCE</scope>
    <source>
        <strain evidence="11">20211129_DDA</strain>
        <tissue evidence="11">Liver</tissue>
    </source>
</reference>
<dbReference type="InterPro" id="IPR011029">
    <property type="entry name" value="DEATH-like_dom_sf"/>
</dbReference>
<keyword evidence="12" id="KW-1185">Reference proteome</keyword>
<dbReference type="PROSITE" id="PS50017">
    <property type="entry name" value="DEATH_DOMAIN"/>
    <property type="match status" value="1"/>
</dbReference>
<evidence type="ECO:0000259" key="10">
    <source>
        <dbReference type="PROSITE" id="PS50050"/>
    </source>
</evidence>
<dbReference type="SUPFAM" id="SSF47986">
    <property type="entry name" value="DEATH domain"/>
    <property type="match status" value="1"/>
</dbReference>
<feature type="domain" description="TNFR-Cys" evidence="10">
    <location>
        <begin position="98"/>
        <end position="140"/>
    </location>
</feature>
<dbReference type="CDD" id="cd08313">
    <property type="entry name" value="Death_TNFR1"/>
    <property type="match status" value="1"/>
</dbReference>
<dbReference type="InterPro" id="IPR001368">
    <property type="entry name" value="TNFR/NGFR_Cys_rich_reg"/>
</dbReference>
<protein>
    <recommendedName>
        <fullName evidence="13">Tumor necrosis factor receptor superfamily member 1A</fullName>
    </recommendedName>
</protein>
<feature type="transmembrane region" description="Helical" evidence="7">
    <location>
        <begin position="226"/>
        <end position="247"/>
    </location>
</feature>
<comment type="caution">
    <text evidence="11">The sequence shown here is derived from an EMBL/GenBank/DDBJ whole genome shotgun (WGS) entry which is preliminary data.</text>
</comment>
<dbReference type="GO" id="GO:0006954">
    <property type="term" value="P:inflammatory response"/>
    <property type="evidence" value="ECO:0007669"/>
    <property type="project" value="TreeGrafter"/>
</dbReference>
<keyword evidence="1" id="KW-0053">Apoptosis</keyword>
<evidence type="ECO:0000259" key="9">
    <source>
        <dbReference type="PROSITE" id="PS50017"/>
    </source>
</evidence>
<keyword evidence="3" id="KW-0677">Repeat</keyword>
<keyword evidence="5" id="KW-0325">Glycoprotein</keyword>
<keyword evidence="7" id="KW-1133">Transmembrane helix</keyword>
<evidence type="ECO:0000313" key="12">
    <source>
        <dbReference type="Proteomes" id="UP001066276"/>
    </source>
</evidence>
<dbReference type="GO" id="GO:0006915">
    <property type="term" value="P:apoptotic process"/>
    <property type="evidence" value="ECO:0007669"/>
    <property type="project" value="UniProtKB-KW"/>
</dbReference>
<dbReference type="FunFam" id="2.10.50.10:FF:000020">
    <property type="entry name" value="Tumor necrosis factor receptor superfamily member 1A"/>
    <property type="match status" value="1"/>
</dbReference>
<evidence type="ECO:0000256" key="8">
    <source>
        <dbReference type="SAM" id="SignalP"/>
    </source>
</evidence>
<dbReference type="GO" id="GO:0043120">
    <property type="term" value="F:tumor necrosis factor binding"/>
    <property type="evidence" value="ECO:0007669"/>
    <property type="project" value="TreeGrafter"/>
</dbReference>